<dbReference type="GO" id="GO:0016758">
    <property type="term" value="F:hexosyltransferase activity"/>
    <property type="evidence" value="ECO:0007669"/>
    <property type="project" value="UniProtKB-ARBA"/>
</dbReference>
<evidence type="ECO:0000259" key="1">
    <source>
        <dbReference type="Pfam" id="PF00535"/>
    </source>
</evidence>
<reference evidence="2 3" key="1">
    <citation type="submission" date="2019-06" db="EMBL/GenBank/DDBJ databases">
        <title>A novel bacterium of genus Amaricoccus, isolated from marine sediment.</title>
        <authorList>
            <person name="Huang H."/>
            <person name="Mo K."/>
            <person name="Hu Y."/>
        </authorList>
    </citation>
    <scope>NUCLEOTIDE SEQUENCE [LARGE SCALE GENOMIC DNA]</scope>
    <source>
        <strain evidence="2 3">HB172011</strain>
    </source>
</reference>
<protein>
    <submittedName>
        <fullName evidence="2">Glycosyltransferase family 2 protein</fullName>
    </submittedName>
</protein>
<dbReference type="PANTHER" id="PTHR22916">
    <property type="entry name" value="GLYCOSYLTRANSFERASE"/>
    <property type="match status" value="1"/>
</dbReference>
<evidence type="ECO:0000313" key="3">
    <source>
        <dbReference type="Proteomes" id="UP000319255"/>
    </source>
</evidence>
<dbReference type="RefSeq" id="WP_140455456.1">
    <property type="nucleotide sequence ID" value="NZ_VFRP01000022.1"/>
</dbReference>
<dbReference type="PANTHER" id="PTHR22916:SF3">
    <property type="entry name" value="UDP-GLCNAC:BETAGAL BETA-1,3-N-ACETYLGLUCOSAMINYLTRANSFERASE-LIKE PROTEIN 1"/>
    <property type="match status" value="1"/>
</dbReference>
<organism evidence="2 3">
    <name type="scientific">Amaricoccus solimangrovi</name>
    <dbReference type="NCBI Taxonomy" id="2589815"/>
    <lineage>
        <taxon>Bacteria</taxon>
        <taxon>Pseudomonadati</taxon>
        <taxon>Pseudomonadota</taxon>
        <taxon>Alphaproteobacteria</taxon>
        <taxon>Rhodobacterales</taxon>
        <taxon>Paracoccaceae</taxon>
        <taxon>Amaricoccus</taxon>
    </lineage>
</organism>
<dbReference type="InterPro" id="IPR001173">
    <property type="entry name" value="Glyco_trans_2-like"/>
</dbReference>
<dbReference type="OrthoDB" id="5291101at2"/>
<dbReference type="InterPro" id="IPR029044">
    <property type="entry name" value="Nucleotide-diphossugar_trans"/>
</dbReference>
<sequence>MSASPRPLVSIVTPVWNAAATLPRTLASVRAQGLADWEHLLIDDGSTDGSAALIAAAAAADPRVRPLATGWNGGAGVARNTGLRAARGRYIAFLDADDRWRPEKLARQIGFMERGGHAFAFTAYAREDASGRPLGIVAAPSRVTRAALLRRNVIGCLTAVYDAEALGRVEMPAIRRRQDYALWLRLLERVEAAHGLPEVLADYRVAAASLSGNKLVAARDTWALYRGELGLSAPRAAWYFGQYAVHGVLGRTGARGGTRPRRS</sequence>
<dbReference type="SUPFAM" id="SSF53448">
    <property type="entry name" value="Nucleotide-diphospho-sugar transferases"/>
    <property type="match status" value="1"/>
</dbReference>
<dbReference type="AlphaFoldDB" id="A0A501WJ45"/>
<dbReference type="CDD" id="cd00761">
    <property type="entry name" value="Glyco_tranf_GTA_type"/>
    <property type="match status" value="1"/>
</dbReference>
<dbReference type="EMBL" id="VFRP01000022">
    <property type="protein sequence ID" value="TPE48390.1"/>
    <property type="molecule type" value="Genomic_DNA"/>
</dbReference>
<feature type="domain" description="Glycosyltransferase 2-like" evidence="1">
    <location>
        <begin position="10"/>
        <end position="128"/>
    </location>
</feature>
<keyword evidence="2" id="KW-0808">Transferase</keyword>
<proteinExistence type="predicted"/>
<dbReference type="Proteomes" id="UP000319255">
    <property type="component" value="Unassembled WGS sequence"/>
</dbReference>
<keyword evidence="3" id="KW-1185">Reference proteome</keyword>
<dbReference type="Pfam" id="PF00535">
    <property type="entry name" value="Glycos_transf_2"/>
    <property type="match status" value="1"/>
</dbReference>
<name>A0A501WJ45_9RHOB</name>
<evidence type="ECO:0000313" key="2">
    <source>
        <dbReference type="EMBL" id="TPE48390.1"/>
    </source>
</evidence>
<comment type="caution">
    <text evidence="2">The sequence shown here is derived from an EMBL/GenBank/DDBJ whole genome shotgun (WGS) entry which is preliminary data.</text>
</comment>
<gene>
    <name evidence="2" type="ORF">FJM51_17650</name>
</gene>
<accession>A0A501WJ45</accession>
<dbReference type="Gene3D" id="3.90.550.10">
    <property type="entry name" value="Spore Coat Polysaccharide Biosynthesis Protein SpsA, Chain A"/>
    <property type="match status" value="1"/>
</dbReference>